<evidence type="ECO:0008006" key="4">
    <source>
        <dbReference type="Google" id="ProtNLM"/>
    </source>
</evidence>
<evidence type="ECO:0000313" key="3">
    <source>
        <dbReference type="EMBL" id="UQN15142.1"/>
    </source>
</evidence>
<proteinExistence type="predicted"/>
<dbReference type="EMBL" id="CP097160">
    <property type="protein sequence ID" value="UQN15142.1"/>
    <property type="molecule type" value="Genomic_DNA"/>
</dbReference>
<feature type="region of interest" description="Disordered" evidence="1">
    <location>
        <begin position="47"/>
        <end position="95"/>
    </location>
</feature>
<feature type="transmembrane region" description="Helical" evidence="2">
    <location>
        <begin position="20"/>
        <end position="43"/>
    </location>
</feature>
<accession>A0ABY4N114</accession>
<evidence type="ECO:0000256" key="2">
    <source>
        <dbReference type="SAM" id="Phobius"/>
    </source>
</evidence>
<feature type="compositionally biased region" description="Low complexity" evidence="1">
    <location>
        <begin position="66"/>
        <end position="85"/>
    </location>
</feature>
<organism evidence="3">
    <name type="scientific">Gulosibacter sediminis</name>
    <dbReference type="NCBI Taxonomy" id="1729695"/>
    <lineage>
        <taxon>Bacteria</taxon>
        <taxon>Bacillati</taxon>
        <taxon>Actinomycetota</taxon>
        <taxon>Actinomycetes</taxon>
        <taxon>Micrococcales</taxon>
        <taxon>Microbacteriaceae</taxon>
        <taxon>Gulosibacter</taxon>
    </lineage>
</organism>
<keyword evidence="2" id="KW-0472">Membrane</keyword>
<sequence length="225" mass="23342">MSGQRGGKPSAAVYRRRRLVALVLAVIVIALLVWGVVSLFGALRGGDDPTSTGAAPSPTETAQPDATTSEAEPTESPEATASETPEPTDDTPAVCTEGDVTVTAITDAATYAADALPQLSMKLVNTSDSPCRMDVGTSAQIYTIKSGDDTIWTSTDCQSDGTSQVVELTPGKEVTSPAIEWVRERSTTDTCDSDSRPAAVGGGAYYSLTVSIGGISSEPVFFELQ</sequence>
<feature type="compositionally biased region" description="Polar residues" evidence="1">
    <location>
        <begin position="49"/>
        <end position="65"/>
    </location>
</feature>
<gene>
    <name evidence="3" type="ORF">M3M28_01345</name>
</gene>
<keyword evidence="2" id="KW-0812">Transmembrane</keyword>
<keyword evidence="2" id="KW-1133">Transmembrane helix</keyword>
<evidence type="ECO:0000256" key="1">
    <source>
        <dbReference type="SAM" id="MobiDB-lite"/>
    </source>
</evidence>
<reference evidence="3" key="1">
    <citation type="submission" date="2022-05" db="EMBL/GenBank/DDBJ databases">
        <title>Complete genome sequence of toluene-degrading Gulosibacter sediminis strain ACHW.36C.</title>
        <authorList>
            <person name="Wai A.C."/>
            <person name="Lai G.K."/>
            <person name="Griffin S.D."/>
            <person name="Leung F.C."/>
        </authorList>
    </citation>
    <scope>NUCLEOTIDE SEQUENCE [LARGE SCALE GENOMIC DNA]</scope>
    <source>
        <strain evidence="3">ACHW.36C</strain>
    </source>
</reference>
<protein>
    <recommendedName>
        <fullName evidence="4">DUF4232 domain-containing protein</fullName>
    </recommendedName>
</protein>
<name>A0ABY4N114_9MICO</name>